<dbReference type="AlphaFoldDB" id="I2C154"/>
<accession>I2C154</accession>
<proteinExistence type="predicted"/>
<organism evidence="1 2">
    <name type="scientific">Bacillus amyloliquefaciens (strain Y2)</name>
    <name type="common">Bacillus amyloliquefaciens subsp. plantarum (strain B9601-Y2)</name>
    <dbReference type="NCBI Taxonomy" id="1155777"/>
    <lineage>
        <taxon>Bacteria</taxon>
        <taxon>Bacillati</taxon>
        <taxon>Bacillota</taxon>
        <taxon>Bacilli</taxon>
        <taxon>Bacillales</taxon>
        <taxon>Bacillaceae</taxon>
        <taxon>Bacillus</taxon>
        <taxon>Bacillus amyloliquefaciens group</taxon>
    </lineage>
</organism>
<dbReference type="Pfam" id="PF13671">
    <property type="entry name" value="AAA_33"/>
    <property type="match status" value="1"/>
</dbReference>
<dbReference type="EMBL" id="CP003332">
    <property type="protein sequence ID" value="AFJ60378.1"/>
    <property type="molecule type" value="Genomic_DNA"/>
</dbReference>
<evidence type="ECO:0000313" key="1">
    <source>
        <dbReference type="EMBL" id="AFJ60378.1"/>
    </source>
</evidence>
<dbReference type="PATRIC" id="fig|1126211.3.peg.287"/>
<protein>
    <submittedName>
        <fullName evidence="1">Tunicamycin resistance protein</fullName>
    </submittedName>
</protein>
<dbReference type="InterPro" id="IPR027417">
    <property type="entry name" value="P-loop_NTPase"/>
</dbReference>
<sequence>MYHIEKGGYMMIIWINGAFGSGKTQTAFELHRRLKPSYVYDPEKMGFAMRSMIPPDIAEDDFQSYPLWREFNYSMLSYLSDTYQGIIIVPMTITNDQYFHDMISRLRQDGRTIHHFTLLASKETLLKRLRTRAEGKNSWAAKQIDRCINSLSDSLFTEHLHTDQMSIQQVAETIAAQANLPLEPDSRGSLRRFTDRLMVKLNHIRIK</sequence>
<reference evidence="1 2" key="1">
    <citation type="journal article" date="2012" name="J. Biotechnol.">
        <title>Genome sequence of the plant growth promoting strain Bacillus amyloliquefaciens subsp. plantarum B9601-Y2 and expression of mersacidin and other secondary metabolites.</title>
        <authorList>
            <person name="He P."/>
            <person name="Hao K."/>
            <person name="Blom J."/>
            <person name="Ruckert C."/>
            <person name="Vater J."/>
            <person name="Mao Z."/>
            <person name="Wu Y."/>
            <person name="Hou M."/>
            <person name="He P."/>
            <person name="He Y."/>
            <person name="Borriss R."/>
        </authorList>
    </citation>
    <scope>NUCLEOTIDE SEQUENCE [LARGE SCALE GENOMIC DNA]</scope>
    <source>
        <strain evidence="1">Y2</strain>
    </source>
</reference>
<dbReference type="SUPFAM" id="SSF52540">
    <property type="entry name" value="P-loop containing nucleoside triphosphate hydrolases"/>
    <property type="match status" value="1"/>
</dbReference>
<gene>
    <name evidence="1" type="primary">tmrB</name>
    <name evidence="1" type="ORF">MUS_0296</name>
</gene>
<evidence type="ECO:0000313" key="2">
    <source>
        <dbReference type="Proteomes" id="UP000002878"/>
    </source>
</evidence>
<dbReference type="Proteomes" id="UP000002878">
    <property type="component" value="Chromosome"/>
</dbReference>
<name>I2C154_BACAY</name>
<dbReference type="HOGENOM" id="CLU_111135_0_0_9"/>
<dbReference type="KEGG" id="bqy:MUS_0296"/>
<dbReference type="Gene3D" id="3.40.50.300">
    <property type="entry name" value="P-loop containing nucleotide triphosphate hydrolases"/>
    <property type="match status" value="1"/>
</dbReference>